<sequence length="266" mass="29950">MPPDEEVEQTKEDYSEWSKGAIWADPGIHIAVVTAANDVVTALRALSAKIKDGLHATAGQSGEDQMHMFDHHIHKEKELTSIRIELFHLLTAISSEGLINRFCYFELPNEVSETLEKLQPTEKLLVAATFLGQSNIKSSHVYGSLKYLVGWRNLYAHGHNPGRSARSLHKNHAVFPDPEEISTLEDELSSLRKAAGCYRNVTAWLKETGTSMMTKISSFDNEAARIIEMIEGFSVTRKWLSPDSRGVRFQFFELHVDLEKLSRLGN</sequence>
<dbReference type="AlphaFoldDB" id="A0A7G8BF90"/>
<proteinExistence type="predicted"/>
<dbReference type="Proteomes" id="UP000515312">
    <property type="component" value="Chromosome"/>
</dbReference>
<dbReference type="KEGG" id="adin:H7849_19245"/>
<dbReference type="EMBL" id="CP060394">
    <property type="protein sequence ID" value="QNI31210.1"/>
    <property type="molecule type" value="Genomic_DNA"/>
</dbReference>
<keyword evidence="2" id="KW-1185">Reference proteome</keyword>
<name>A0A7G8BF90_9BACT</name>
<evidence type="ECO:0000313" key="2">
    <source>
        <dbReference type="Proteomes" id="UP000515312"/>
    </source>
</evidence>
<evidence type="ECO:0000313" key="1">
    <source>
        <dbReference type="EMBL" id="QNI31210.1"/>
    </source>
</evidence>
<reference evidence="1 2" key="1">
    <citation type="submission" date="2020-08" db="EMBL/GenBank/DDBJ databases">
        <title>Edaphobacter telluris sp. nov. and Acidobacterium dinghuensis sp. nov., two acidobacteria isolated from forest soil.</title>
        <authorList>
            <person name="Fu J."/>
            <person name="Qiu L."/>
        </authorList>
    </citation>
    <scope>NUCLEOTIDE SEQUENCE [LARGE SCALE GENOMIC DNA]</scope>
    <source>
        <strain evidence="1">4Y35</strain>
    </source>
</reference>
<gene>
    <name evidence="1" type="ORF">H7849_19245</name>
</gene>
<protein>
    <submittedName>
        <fullName evidence="1">Uncharacterized protein</fullName>
    </submittedName>
</protein>
<accession>A0A7G8BF90</accession>
<organism evidence="1 2">
    <name type="scientific">Alloacidobacterium dinghuense</name>
    <dbReference type="NCBI Taxonomy" id="2763107"/>
    <lineage>
        <taxon>Bacteria</taxon>
        <taxon>Pseudomonadati</taxon>
        <taxon>Acidobacteriota</taxon>
        <taxon>Terriglobia</taxon>
        <taxon>Terriglobales</taxon>
        <taxon>Acidobacteriaceae</taxon>
        <taxon>Alloacidobacterium</taxon>
    </lineage>
</organism>
<dbReference type="RefSeq" id="WP_186741663.1">
    <property type="nucleotide sequence ID" value="NZ_CP060394.1"/>
</dbReference>